<sequence length="54" mass="6343">CWNYEPVKRPNINEVVLSLKELVSLKKHEVVTEISYEDYNKGSTSFMNLTNLRL</sequence>
<protein>
    <submittedName>
        <fullName evidence="1">1816_t:CDS:1</fullName>
    </submittedName>
</protein>
<accession>A0A9N9NAM2</accession>
<name>A0A9N9NAM2_9GLOM</name>
<evidence type="ECO:0000313" key="2">
    <source>
        <dbReference type="Proteomes" id="UP000789570"/>
    </source>
</evidence>
<gene>
    <name evidence="1" type="ORF">FCALED_LOCUS14235</name>
</gene>
<feature type="non-terminal residue" evidence="1">
    <location>
        <position position="1"/>
    </location>
</feature>
<dbReference type="AlphaFoldDB" id="A0A9N9NAM2"/>
<comment type="caution">
    <text evidence="1">The sequence shown here is derived from an EMBL/GenBank/DDBJ whole genome shotgun (WGS) entry which is preliminary data.</text>
</comment>
<organism evidence="1 2">
    <name type="scientific">Funneliformis caledonium</name>
    <dbReference type="NCBI Taxonomy" id="1117310"/>
    <lineage>
        <taxon>Eukaryota</taxon>
        <taxon>Fungi</taxon>
        <taxon>Fungi incertae sedis</taxon>
        <taxon>Mucoromycota</taxon>
        <taxon>Glomeromycotina</taxon>
        <taxon>Glomeromycetes</taxon>
        <taxon>Glomerales</taxon>
        <taxon>Glomeraceae</taxon>
        <taxon>Funneliformis</taxon>
    </lineage>
</organism>
<proteinExistence type="predicted"/>
<reference evidence="1" key="1">
    <citation type="submission" date="2021-06" db="EMBL/GenBank/DDBJ databases">
        <authorList>
            <person name="Kallberg Y."/>
            <person name="Tangrot J."/>
            <person name="Rosling A."/>
        </authorList>
    </citation>
    <scope>NUCLEOTIDE SEQUENCE</scope>
    <source>
        <strain evidence="1">UK204</strain>
    </source>
</reference>
<keyword evidence="2" id="KW-1185">Reference proteome</keyword>
<evidence type="ECO:0000313" key="1">
    <source>
        <dbReference type="EMBL" id="CAG8717661.1"/>
    </source>
</evidence>
<dbReference type="Proteomes" id="UP000789570">
    <property type="component" value="Unassembled WGS sequence"/>
</dbReference>
<dbReference type="EMBL" id="CAJVPQ010009759">
    <property type="protein sequence ID" value="CAG8717661.1"/>
    <property type="molecule type" value="Genomic_DNA"/>
</dbReference>